<proteinExistence type="predicted"/>
<feature type="domain" description="Glucosamine/galactosamine-6-phosphate isomerase" evidence="1">
    <location>
        <begin position="11"/>
        <end position="215"/>
    </location>
</feature>
<dbReference type="GO" id="GO:0005975">
    <property type="term" value="P:carbohydrate metabolic process"/>
    <property type="evidence" value="ECO:0007669"/>
    <property type="project" value="InterPro"/>
</dbReference>
<evidence type="ECO:0000313" key="3">
    <source>
        <dbReference type="Proteomes" id="UP000583387"/>
    </source>
</evidence>
<keyword evidence="2" id="KW-0378">Hydrolase</keyword>
<dbReference type="GO" id="GO:0017057">
    <property type="term" value="F:6-phosphogluconolactonase activity"/>
    <property type="evidence" value="ECO:0007669"/>
    <property type="project" value="UniProtKB-EC"/>
</dbReference>
<organism evidence="2 3">
    <name type="scientific">Zestomonas carbonaria</name>
    <dbReference type="NCBI Taxonomy" id="2762745"/>
    <lineage>
        <taxon>Bacteria</taxon>
        <taxon>Pseudomonadati</taxon>
        <taxon>Pseudomonadota</taxon>
        <taxon>Gammaproteobacteria</taxon>
        <taxon>Pseudomonadales</taxon>
        <taxon>Pseudomonadaceae</taxon>
        <taxon>Zestomonas</taxon>
    </lineage>
</organism>
<dbReference type="AlphaFoldDB" id="A0A7U7ERD1"/>
<reference evidence="2 3" key="1">
    <citation type="submission" date="2020-08" db="EMBL/GenBank/DDBJ databases">
        <authorList>
            <person name="Criscuolo A."/>
        </authorList>
    </citation>
    <scope>NUCLEOTIDE SEQUENCE [LARGE SCALE GENOMIC DNA]</scope>
    <source>
        <strain evidence="2">CIP111764</strain>
    </source>
</reference>
<dbReference type="SUPFAM" id="SSF100950">
    <property type="entry name" value="NagB/RpiA/CoA transferase-like"/>
    <property type="match status" value="1"/>
</dbReference>
<keyword evidence="3" id="KW-1185">Reference proteome</keyword>
<protein>
    <submittedName>
        <fullName evidence="2">6-phosphogluconolactonase</fullName>
        <ecNumber evidence="2">3.1.1.31</ecNumber>
    </submittedName>
</protein>
<dbReference type="PANTHER" id="PTHR11054:SF0">
    <property type="entry name" value="6-PHOSPHOGLUCONOLACTONASE"/>
    <property type="match status" value="1"/>
</dbReference>
<name>A0A7U7ERD1_9GAMM</name>
<dbReference type="InterPro" id="IPR006148">
    <property type="entry name" value="Glc/Gal-6P_isomerase"/>
</dbReference>
<evidence type="ECO:0000259" key="1">
    <source>
        <dbReference type="Pfam" id="PF01182"/>
    </source>
</evidence>
<dbReference type="Pfam" id="PF01182">
    <property type="entry name" value="Glucosamine_iso"/>
    <property type="match status" value="1"/>
</dbReference>
<sequence length="228" mass="24715">MTISPSLLSFPDRESCVRQLADDLGLQLRQTLATRPRAGLLLPGGSSPQLLLPLLRGQALDWDRVDLSPTDERWVASDDPASNWRLLSAGLPRAHCLDPRQASAPEAAAIGWAQHLGGWHPFAAVLLGMGEDGHFASLFPGMPGLAAALDPQAQPGALPGLAPSEPRQRLSLNLSMLCDSGWLGLLAFGECKRELLDAVLLDEPRSRDLPIHALAWQVRQPLRIYWAP</sequence>
<dbReference type="RefSeq" id="WP_187673040.1">
    <property type="nucleotide sequence ID" value="NZ_CAJFCI010000077.1"/>
</dbReference>
<evidence type="ECO:0000313" key="2">
    <source>
        <dbReference type="EMBL" id="CAD5109733.1"/>
    </source>
</evidence>
<accession>A0A7U7ERD1</accession>
<comment type="caution">
    <text evidence="2">The sequence shown here is derived from an EMBL/GenBank/DDBJ whole genome shotgun (WGS) entry which is preliminary data.</text>
</comment>
<dbReference type="EC" id="3.1.1.31" evidence="2"/>
<dbReference type="InterPro" id="IPR037171">
    <property type="entry name" value="NagB/RpiA_transferase-like"/>
</dbReference>
<dbReference type="Gene3D" id="3.40.50.1360">
    <property type="match status" value="1"/>
</dbReference>
<dbReference type="PANTHER" id="PTHR11054">
    <property type="entry name" value="6-PHOSPHOGLUCONOLACTONASE"/>
    <property type="match status" value="1"/>
</dbReference>
<dbReference type="Proteomes" id="UP000583387">
    <property type="component" value="Unassembled WGS sequence"/>
</dbReference>
<gene>
    <name evidence="2" type="primary">pgl</name>
    <name evidence="2" type="ORF">PSEWESI4_04044</name>
</gene>
<dbReference type="EMBL" id="CAJFCI010000077">
    <property type="protein sequence ID" value="CAD5109733.1"/>
    <property type="molecule type" value="Genomic_DNA"/>
</dbReference>
<dbReference type="InterPro" id="IPR039104">
    <property type="entry name" value="6PGL"/>
</dbReference>